<evidence type="ECO:0000256" key="12">
    <source>
        <dbReference type="ARBA" id="ARBA00047973"/>
    </source>
</evidence>
<evidence type="ECO:0000256" key="1">
    <source>
        <dbReference type="ARBA" id="ARBA00001342"/>
    </source>
</evidence>
<evidence type="ECO:0000256" key="11">
    <source>
        <dbReference type="ARBA" id="ARBA00032305"/>
    </source>
</evidence>
<gene>
    <name evidence="15" type="ORF">D806_007800</name>
</gene>
<dbReference type="EMBL" id="CP027541">
    <property type="protein sequence ID" value="AWT51770.1"/>
    <property type="molecule type" value="Genomic_DNA"/>
</dbReference>
<evidence type="ECO:0000256" key="9">
    <source>
        <dbReference type="ARBA" id="ARBA00029596"/>
    </source>
</evidence>
<dbReference type="Proteomes" id="UP000011200">
    <property type="component" value="Chromosome"/>
</dbReference>
<dbReference type="Gene3D" id="3.50.30.40">
    <property type="entry name" value="Ribonuclease E inhibitor RraA/RraA-like"/>
    <property type="match status" value="1"/>
</dbReference>
<comment type="function">
    <text evidence="8">Catalyzes the aldol cleavage of 4-hydroxy-4-methyl-2-oxoglutarate (HMG) into 2 molecules of pyruvate. Also contains a secondary oxaloacetate (OAA) decarboxylase activity due to the common pyruvate enolate transition state formed following C-C bond cleavage in the retro-aldol and decarboxylation reactions.</text>
</comment>
<sequence length="230" mass="24014">MALPLNSQKGDMTSTRTPTERLSALPTAAVSDALDAQGLPGSLAGIGRVTGSTLTGTAFTVRYEPVAGDDGTVGDFLDDVPRGSAVVIDNAGRLDCTVWGGIMSRVAAARGIAGTVINGVCRDVTASQEVGYSLWAAGRFMRTGKDRVRCVAVQTPVVIDEVTINPGDYVHADADGVVVVPAPHIDATLDLAEHIERIETVIVETTIAGTPLAEARRRFGYHTLQTRSAG</sequence>
<dbReference type="Pfam" id="PF03737">
    <property type="entry name" value="RraA-like"/>
    <property type="match status" value="1"/>
</dbReference>
<dbReference type="EC" id="4.1.3.17" evidence="5"/>
<reference evidence="16" key="2">
    <citation type="submission" date="2018-03" db="EMBL/GenBank/DDBJ databases">
        <authorList>
            <person name="Derbyshire K."/>
            <person name="Gray T.A."/>
            <person name="Champion M."/>
        </authorList>
    </citation>
    <scope>NUCLEOTIDE SEQUENCE [LARGE SCALE GENOMIC DNA]</scope>
    <source>
        <strain evidence="16">MKD8</strain>
    </source>
</reference>
<evidence type="ECO:0000256" key="2">
    <source>
        <dbReference type="ARBA" id="ARBA00001968"/>
    </source>
</evidence>
<evidence type="ECO:0000256" key="3">
    <source>
        <dbReference type="ARBA" id="ARBA00008621"/>
    </source>
</evidence>
<feature type="binding site" evidence="13">
    <location>
        <position position="123"/>
    </location>
    <ligand>
        <name>substrate</name>
    </ligand>
</feature>
<dbReference type="AlphaFoldDB" id="A0A2U9PJ45"/>
<accession>A0A2U9PJ45</accession>
<protein>
    <recommendedName>
        <fullName evidence="7">Putative 4-hydroxy-4-methyl-2-oxoglutarate aldolase</fullName>
        <ecNumber evidence="6">4.1.1.112</ecNumber>
        <ecNumber evidence="5">4.1.3.17</ecNumber>
    </recommendedName>
    <alternativeName>
        <fullName evidence="11">Oxaloacetate decarboxylase</fullName>
    </alternativeName>
    <alternativeName>
        <fullName evidence="9">Regulator of ribonuclease activity homolog</fullName>
    </alternativeName>
    <alternativeName>
        <fullName evidence="10">RraA-like protein</fullName>
    </alternativeName>
</protein>
<dbReference type="InterPro" id="IPR036704">
    <property type="entry name" value="RraA/RraA-like_sf"/>
</dbReference>
<name>A0A2U9PJ45_MYCSE</name>
<dbReference type="EC" id="4.1.1.112" evidence="6"/>
<comment type="cofactor">
    <cofactor evidence="13">
        <name>Mg(2+)</name>
        <dbReference type="ChEBI" id="CHEBI:18420"/>
    </cofactor>
</comment>
<dbReference type="SUPFAM" id="SSF89562">
    <property type="entry name" value="RraA-like"/>
    <property type="match status" value="1"/>
</dbReference>
<evidence type="ECO:0000256" key="14">
    <source>
        <dbReference type="SAM" id="MobiDB-lite"/>
    </source>
</evidence>
<proteinExistence type="inferred from homology"/>
<evidence type="ECO:0000313" key="16">
    <source>
        <dbReference type="Proteomes" id="UP000011200"/>
    </source>
</evidence>
<dbReference type="CDD" id="cd16841">
    <property type="entry name" value="RraA_family"/>
    <property type="match status" value="1"/>
</dbReference>
<feature type="region of interest" description="Disordered" evidence="14">
    <location>
        <begin position="1"/>
        <end position="21"/>
    </location>
</feature>
<evidence type="ECO:0000256" key="10">
    <source>
        <dbReference type="ARBA" id="ARBA00030169"/>
    </source>
</evidence>
<evidence type="ECO:0000256" key="13">
    <source>
        <dbReference type="PIRSR" id="PIRSR605493-1"/>
    </source>
</evidence>
<organism evidence="15 16">
    <name type="scientific">Mycolicibacterium smegmatis (strain MKD8)</name>
    <name type="common">Mycobacterium smegmatis</name>
    <dbReference type="NCBI Taxonomy" id="1214915"/>
    <lineage>
        <taxon>Bacteria</taxon>
        <taxon>Bacillati</taxon>
        <taxon>Actinomycetota</taxon>
        <taxon>Actinomycetes</taxon>
        <taxon>Mycobacteriales</taxon>
        <taxon>Mycobacteriaceae</taxon>
        <taxon>Mycolicibacterium</taxon>
    </lineage>
</organism>
<keyword evidence="13" id="KW-0460">Magnesium</keyword>
<evidence type="ECO:0000256" key="6">
    <source>
        <dbReference type="ARBA" id="ARBA00012947"/>
    </source>
</evidence>
<evidence type="ECO:0000313" key="15">
    <source>
        <dbReference type="EMBL" id="AWT51770.1"/>
    </source>
</evidence>
<comment type="catalytic activity">
    <reaction evidence="1">
        <text>4-hydroxy-4-methyl-2-oxoglutarate = 2 pyruvate</text>
        <dbReference type="Rhea" id="RHEA:22748"/>
        <dbReference type="ChEBI" id="CHEBI:15361"/>
        <dbReference type="ChEBI" id="CHEBI:58276"/>
        <dbReference type="EC" id="4.1.3.17"/>
    </reaction>
</comment>
<keyword evidence="13" id="KW-0479">Metal-binding</keyword>
<dbReference type="PANTHER" id="PTHR33254">
    <property type="entry name" value="4-HYDROXY-4-METHYL-2-OXOGLUTARATE ALDOLASE 3-RELATED"/>
    <property type="match status" value="1"/>
</dbReference>
<evidence type="ECO:0000256" key="8">
    <source>
        <dbReference type="ARBA" id="ARBA00025046"/>
    </source>
</evidence>
<dbReference type="GO" id="GO:0046872">
    <property type="term" value="F:metal ion binding"/>
    <property type="evidence" value="ECO:0007669"/>
    <property type="project" value="UniProtKB-KW"/>
</dbReference>
<comment type="cofactor">
    <cofactor evidence="2">
        <name>a divalent metal cation</name>
        <dbReference type="ChEBI" id="CHEBI:60240"/>
    </cofactor>
</comment>
<dbReference type="PANTHER" id="PTHR33254:SF4">
    <property type="entry name" value="4-HYDROXY-4-METHYL-2-OXOGLUTARATE ALDOLASE 3-RELATED"/>
    <property type="match status" value="1"/>
</dbReference>
<evidence type="ECO:0000256" key="4">
    <source>
        <dbReference type="ARBA" id="ARBA00011233"/>
    </source>
</evidence>
<feature type="binding site" evidence="13">
    <location>
        <begin position="100"/>
        <end position="103"/>
    </location>
    <ligand>
        <name>substrate</name>
    </ligand>
</feature>
<feature type="compositionally biased region" description="Polar residues" evidence="14">
    <location>
        <begin position="1"/>
        <end position="17"/>
    </location>
</feature>
<comment type="similarity">
    <text evidence="3">Belongs to the class II aldolase/RraA-like family.</text>
</comment>
<dbReference type="GO" id="GO:0008948">
    <property type="term" value="F:oxaloacetate decarboxylase activity"/>
    <property type="evidence" value="ECO:0007669"/>
    <property type="project" value="UniProtKB-EC"/>
</dbReference>
<comment type="catalytic activity">
    <reaction evidence="12">
        <text>oxaloacetate + H(+) = pyruvate + CO2</text>
        <dbReference type="Rhea" id="RHEA:15641"/>
        <dbReference type="ChEBI" id="CHEBI:15361"/>
        <dbReference type="ChEBI" id="CHEBI:15378"/>
        <dbReference type="ChEBI" id="CHEBI:16452"/>
        <dbReference type="ChEBI" id="CHEBI:16526"/>
        <dbReference type="EC" id="4.1.1.112"/>
    </reaction>
</comment>
<feature type="binding site" evidence="13">
    <location>
        <position position="122"/>
    </location>
    <ligand>
        <name>substrate</name>
    </ligand>
</feature>
<dbReference type="InterPro" id="IPR005493">
    <property type="entry name" value="RraA/RraA-like"/>
</dbReference>
<evidence type="ECO:0000256" key="7">
    <source>
        <dbReference type="ARBA" id="ARBA00016549"/>
    </source>
</evidence>
<reference evidence="15 16" key="1">
    <citation type="journal article" date="2013" name="Genome Announc.">
        <title>Draft genome sequence of MKD8, a conjugal recipient Mycobacterium smegmatis strain.</title>
        <authorList>
            <person name="Gray T.A."/>
            <person name="Palumbo M.J."/>
            <person name="Derbyshire K.M."/>
        </authorList>
    </citation>
    <scope>NUCLEOTIDE SEQUENCE [LARGE SCALE GENOMIC DNA]</scope>
    <source>
        <strain evidence="15 16">MKD8</strain>
    </source>
</reference>
<comment type="subunit">
    <text evidence="4">Homotrimer.</text>
</comment>
<dbReference type="GO" id="GO:0047443">
    <property type="term" value="F:4-hydroxy-4-methyl-2-oxoglutarate aldolase activity"/>
    <property type="evidence" value="ECO:0007669"/>
    <property type="project" value="UniProtKB-EC"/>
</dbReference>
<evidence type="ECO:0000256" key="5">
    <source>
        <dbReference type="ARBA" id="ARBA00012213"/>
    </source>
</evidence>